<evidence type="ECO:0000256" key="1">
    <source>
        <dbReference type="ARBA" id="ARBA00023239"/>
    </source>
</evidence>
<dbReference type="Pfam" id="PF04295">
    <property type="entry name" value="GD_AH_second"/>
    <property type="match status" value="1"/>
</dbReference>
<feature type="non-terminal residue" evidence="3">
    <location>
        <position position="213"/>
    </location>
</feature>
<gene>
    <name evidence="3" type="ORF">METZ01_LOCUS214756</name>
</gene>
<dbReference type="Gene3D" id="2.30.130.110">
    <property type="match status" value="1"/>
</dbReference>
<name>A0A382FGZ3_9ZZZZ</name>
<evidence type="ECO:0000313" key="3">
    <source>
        <dbReference type="EMBL" id="SVB61902.1"/>
    </source>
</evidence>
<proteinExistence type="predicted"/>
<dbReference type="GO" id="GO:0019698">
    <property type="term" value="P:D-galacturonate catabolic process"/>
    <property type="evidence" value="ECO:0007669"/>
    <property type="project" value="TreeGrafter"/>
</dbReference>
<sequence>MTDQQSTTIRLHPDDNVIVARDDIAQGDHLASEGVAANDPIPAGHKIATKVIAKDEPVRKYDQIIGFASIDIRPGDHVHTHNVMVKDFDRDYMYGANVTPVDFVPEHRRATFQGIRRLDGRVATRNYIGVLTSVNCSATAARMIADHFRGDALVDYPNVDGVVALTHDYGCGGCAGIGLNYIQRTISGYAKHPNFAANLLLGLGCEANQIGAM</sequence>
<dbReference type="AlphaFoldDB" id="A0A382FGZ3"/>
<dbReference type="InterPro" id="IPR013974">
    <property type="entry name" value="SAF"/>
</dbReference>
<keyword evidence="1" id="KW-0456">Lyase</keyword>
<dbReference type="InterPro" id="IPR044144">
    <property type="entry name" value="SAF_UxaA/GarD"/>
</dbReference>
<dbReference type="PANTHER" id="PTHR30536:SF5">
    <property type="entry name" value="ALTRONATE DEHYDRATASE"/>
    <property type="match status" value="1"/>
</dbReference>
<dbReference type="Pfam" id="PF08666">
    <property type="entry name" value="SAF"/>
    <property type="match status" value="1"/>
</dbReference>
<protein>
    <recommendedName>
        <fullName evidence="2">SAF domain-containing protein</fullName>
    </recommendedName>
</protein>
<dbReference type="SMART" id="SM00858">
    <property type="entry name" value="SAF"/>
    <property type="match status" value="1"/>
</dbReference>
<dbReference type="InterPro" id="IPR052172">
    <property type="entry name" value="UxaA_altronate/galactarate_dh"/>
</dbReference>
<dbReference type="CDD" id="cd11613">
    <property type="entry name" value="SAF_AH_GD"/>
    <property type="match status" value="1"/>
</dbReference>
<feature type="domain" description="SAF" evidence="2">
    <location>
        <begin position="15"/>
        <end position="84"/>
    </location>
</feature>
<dbReference type="GO" id="GO:0016829">
    <property type="term" value="F:lyase activity"/>
    <property type="evidence" value="ECO:0007669"/>
    <property type="project" value="UniProtKB-KW"/>
</dbReference>
<evidence type="ECO:0000259" key="2">
    <source>
        <dbReference type="SMART" id="SM00858"/>
    </source>
</evidence>
<dbReference type="EMBL" id="UINC01049753">
    <property type="protein sequence ID" value="SVB61902.1"/>
    <property type="molecule type" value="Genomic_DNA"/>
</dbReference>
<dbReference type="InterPro" id="IPR007392">
    <property type="entry name" value="GD_AH_second"/>
</dbReference>
<reference evidence="3" key="1">
    <citation type="submission" date="2018-05" db="EMBL/GenBank/DDBJ databases">
        <authorList>
            <person name="Lanie J.A."/>
            <person name="Ng W.-L."/>
            <person name="Kazmierczak K.M."/>
            <person name="Andrzejewski T.M."/>
            <person name="Davidsen T.M."/>
            <person name="Wayne K.J."/>
            <person name="Tettelin H."/>
            <person name="Glass J.I."/>
            <person name="Rusch D."/>
            <person name="Podicherti R."/>
            <person name="Tsui H.-C.T."/>
            <person name="Winkler M.E."/>
        </authorList>
    </citation>
    <scope>NUCLEOTIDE SEQUENCE</scope>
</reference>
<accession>A0A382FGZ3</accession>
<dbReference type="PANTHER" id="PTHR30536">
    <property type="entry name" value="ALTRONATE/GALACTARATE DEHYDRATASE"/>
    <property type="match status" value="1"/>
</dbReference>
<organism evidence="3">
    <name type="scientific">marine metagenome</name>
    <dbReference type="NCBI Taxonomy" id="408172"/>
    <lineage>
        <taxon>unclassified sequences</taxon>
        <taxon>metagenomes</taxon>
        <taxon>ecological metagenomes</taxon>
    </lineage>
</organism>